<dbReference type="Proteomes" id="UP001152797">
    <property type="component" value="Unassembled WGS sequence"/>
</dbReference>
<dbReference type="EMBL" id="CAMXCT010003979">
    <property type="protein sequence ID" value="CAI4007152.1"/>
    <property type="molecule type" value="Genomic_DNA"/>
</dbReference>
<gene>
    <name evidence="2" type="ORF">C1SCF055_LOCUS32724</name>
</gene>
<dbReference type="AlphaFoldDB" id="A0A9P1GDW3"/>
<sequence>WYKPEEHKDLLVQWISETADVIERTLHCIDVFGASGRVSKTWERAVFVSMLLVARPQLYLVIEQPCSSWAFKQDFMVELSTVYHKRTRTGWQGGKDLASSAYFTFEFCQALLRSWQSRDPCDGDLVTPDNTPMPMEASQGENSLASLAPAEEDGPIEIVINSDSDSDTPVTPMPEEASPGDDSLASPAPAEEDVITEKTEEEFQAEQITTDARFQSCGGNEDVKGFVLLTILCSCSAARA</sequence>
<name>A0A9P1GDW3_9DINO</name>
<proteinExistence type="predicted"/>
<evidence type="ECO:0000313" key="3">
    <source>
        <dbReference type="EMBL" id="CAL4794464.1"/>
    </source>
</evidence>
<evidence type="ECO:0000313" key="4">
    <source>
        <dbReference type="Proteomes" id="UP001152797"/>
    </source>
</evidence>
<evidence type="ECO:0000256" key="1">
    <source>
        <dbReference type="SAM" id="MobiDB-lite"/>
    </source>
</evidence>
<feature type="non-terminal residue" evidence="2">
    <location>
        <position position="1"/>
    </location>
</feature>
<comment type="caution">
    <text evidence="2">The sequence shown here is derived from an EMBL/GenBank/DDBJ whole genome shotgun (WGS) entry which is preliminary data.</text>
</comment>
<evidence type="ECO:0000313" key="2">
    <source>
        <dbReference type="EMBL" id="CAI4007152.1"/>
    </source>
</evidence>
<feature type="region of interest" description="Disordered" evidence="1">
    <location>
        <begin position="121"/>
        <end position="143"/>
    </location>
</feature>
<reference evidence="3 4" key="2">
    <citation type="submission" date="2024-05" db="EMBL/GenBank/DDBJ databases">
        <authorList>
            <person name="Chen Y."/>
            <person name="Shah S."/>
            <person name="Dougan E. K."/>
            <person name="Thang M."/>
            <person name="Chan C."/>
        </authorList>
    </citation>
    <scope>NUCLEOTIDE SEQUENCE [LARGE SCALE GENOMIC DNA]</scope>
</reference>
<dbReference type="EMBL" id="CAMXCT020003979">
    <property type="protein sequence ID" value="CAL1160527.1"/>
    <property type="molecule type" value="Genomic_DNA"/>
</dbReference>
<keyword evidence="4" id="KW-1185">Reference proteome</keyword>
<feature type="region of interest" description="Disordered" evidence="1">
    <location>
        <begin position="159"/>
        <end position="194"/>
    </location>
</feature>
<accession>A0A9P1GDW3</accession>
<protein>
    <submittedName>
        <fullName evidence="2">Uncharacterized protein</fullName>
    </submittedName>
</protein>
<reference evidence="2" key="1">
    <citation type="submission" date="2022-10" db="EMBL/GenBank/DDBJ databases">
        <authorList>
            <person name="Chen Y."/>
            <person name="Dougan E. K."/>
            <person name="Chan C."/>
            <person name="Rhodes N."/>
            <person name="Thang M."/>
        </authorList>
    </citation>
    <scope>NUCLEOTIDE SEQUENCE</scope>
</reference>
<dbReference type="EMBL" id="CAMXCT030003979">
    <property type="protein sequence ID" value="CAL4794464.1"/>
    <property type="molecule type" value="Genomic_DNA"/>
</dbReference>
<organism evidence="2">
    <name type="scientific">Cladocopium goreaui</name>
    <dbReference type="NCBI Taxonomy" id="2562237"/>
    <lineage>
        <taxon>Eukaryota</taxon>
        <taxon>Sar</taxon>
        <taxon>Alveolata</taxon>
        <taxon>Dinophyceae</taxon>
        <taxon>Suessiales</taxon>
        <taxon>Symbiodiniaceae</taxon>
        <taxon>Cladocopium</taxon>
    </lineage>
</organism>